<dbReference type="PATRIC" id="fig|880157.4.peg.2452"/>
<gene>
    <name evidence="1" type="ORF">AB204_11555</name>
</gene>
<organism evidence="1 2">
    <name type="scientific">Xenorhabdus khoisanae</name>
    <dbReference type="NCBI Taxonomy" id="880157"/>
    <lineage>
        <taxon>Bacteria</taxon>
        <taxon>Pseudomonadati</taxon>
        <taxon>Pseudomonadota</taxon>
        <taxon>Gammaproteobacteria</taxon>
        <taxon>Enterobacterales</taxon>
        <taxon>Morganellaceae</taxon>
        <taxon>Xenorhabdus</taxon>
    </lineage>
</organism>
<comment type="caution">
    <text evidence="1">The sequence shown here is derived from an EMBL/GenBank/DDBJ whole genome shotgun (WGS) entry which is preliminary data.</text>
</comment>
<dbReference type="RefSeq" id="WP_047963514.1">
    <property type="nucleotide sequence ID" value="NZ_CAWMBG010000069.1"/>
</dbReference>
<protein>
    <submittedName>
        <fullName evidence="1">Uncharacterized protein</fullName>
    </submittedName>
</protein>
<reference evidence="1 2" key="1">
    <citation type="submission" date="2015-06" db="EMBL/GenBank/DDBJ databases">
        <title>Draft Whole-Genome Sequence of the Entomopathogenic Bacterium Xenorhabdus khoisanae.</title>
        <authorList>
            <person name="Naidoo S."/>
            <person name="Featherston J."/>
            <person name="Gray V.M."/>
        </authorList>
    </citation>
    <scope>NUCLEOTIDE SEQUENCE [LARGE SCALE GENOMIC DNA]</scope>
    <source>
        <strain evidence="1 2">MCB</strain>
    </source>
</reference>
<dbReference type="STRING" id="880157.AB204_11555"/>
<accession>A0A0J5FRR4</accession>
<dbReference type="Proteomes" id="UP000036277">
    <property type="component" value="Unassembled WGS sequence"/>
</dbReference>
<sequence length="96" mass="10783">MTSKAKVVQFRATPKAQSKISELKSRLKSKGVKPSIEIVLNALLENITLAEFDKCTKQIIADNSVKTQLLEMFKEGRITEEMLEILMKNAEQSADN</sequence>
<evidence type="ECO:0000313" key="2">
    <source>
        <dbReference type="Proteomes" id="UP000036277"/>
    </source>
</evidence>
<keyword evidence="2" id="KW-1185">Reference proteome</keyword>
<dbReference type="AlphaFoldDB" id="A0A0J5FRR4"/>
<name>A0A0J5FRR4_9GAMM</name>
<dbReference type="OrthoDB" id="6447279at2"/>
<evidence type="ECO:0000313" key="1">
    <source>
        <dbReference type="EMBL" id="KMJ44973.1"/>
    </source>
</evidence>
<dbReference type="EMBL" id="LFCV01000069">
    <property type="protein sequence ID" value="KMJ44973.1"/>
    <property type="molecule type" value="Genomic_DNA"/>
</dbReference>
<proteinExistence type="predicted"/>